<dbReference type="PANTHER" id="PTHR34220">
    <property type="entry name" value="SENSOR HISTIDINE KINASE YPDA"/>
    <property type="match status" value="1"/>
</dbReference>
<dbReference type="Gene3D" id="3.30.565.10">
    <property type="entry name" value="Histidine kinase-like ATPase, C-terminal domain"/>
    <property type="match status" value="1"/>
</dbReference>
<evidence type="ECO:0000256" key="4">
    <source>
        <dbReference type="ARBA" id="ARBA00022777"/>
    </source>
</evidence>
<name>A0A173ZME9_9FIRM</name>
<dbReference type="SUPFAM" id="SSF55874">
    <property type="entry name" value="ATPase domain of HSP90 chaperone/DNA topoisomerase II/histidine kinase"/>
    <property type="match status" value="1"/>
</dbReference>
<dbReference type="Pfam" id="PF06580">
    <property type="entry name" value="His_kinase"/>
    <property type="match status" value="1"/>
</dbReference>
<dbReference type="GO" id="GO:0000155">
    <property type="term" value="F:phosphorelay sensor kinase activity"/>
    <property type="evidence" value="ECO:0007669"/>
    <property type="project" value="InterPro"/>
</dbReference>
<dbReference type="EC" id="2.7.13.3" evidence="7"/>
<organism evidence="7 8">
    <name type="scientific">Faecalicatena contorta</name>
    <dbReference type="NCBI Taxonomy" id="39482"/>
    <lineage>
        <taxon>Bacteria</taxon>
        <taxon>Bacillati</taxon>
        <taxon>Bacillota</taxon>
        <taxon>Clostridia</taxon>
        <taxon>Lachnospirales</taxon>
        <taxon>Lachnospiraceae</taxon>
        <taxon>Faecalicatena</taxon>
    </lineage>
</organism>
<protein>
    <submittedName>
        <fullName evidence="7">Probable sensor-like histidine kinase YehU</fullName>
        <ecNumber evidence="7">2.7.13.3</ecNumber>
    </submittedName>
</protein>
<dbReference type="Pfam" id="PF02518">
    <property type="entry name" value="HATPase_c"/>
    <property type="match status" value="1"/>
</dbReference>
<dbReference type="Pfam" id="PF00672">
    <property type="entry name" value="HAMP"/>
    <property type="match status" value="1"/>
</dbReference>
<evidence type="ECO:0000256" key="5">
    <source>
        <dbReference type="SAM" id="Phobius"/>
    </source>
</evidence>
<dbReference type="Proteomes" id="UP000095544">
    <property type="component" value="Unassembled WGS sequence"/>
</dbReference>
<dbReference type="InterPro" id="IPR003594">
    <property type="entry name" value="HATPase_dom"/>
</dbReference>
<evidence type="ECO:0000256" key="2">
    <source>
        <dbReference type="ARBA" id="ARBA00022553"/>
    </source>
</evidence>
<keyword evidence="5" id="KW-1133">Transmembrane helix</keyword>
<feature type="domain" description="HAMP" evidence="6">
    <location>
        <begin position="335"/>
        <end position="387"/>
    </location>
</feature>
<keyword evidence="5" id="KW-0812">Transmembrane</keyword>
<evidence type="ECO:0000256" key="3">
    <source>
        <dbReference type="ARBA" id="ARBA00022679"/>
    </source>
</evidence>
<evidence type="ECO:0000256" key="1">
    <source>
        <dbReference type="ARBA" id="ARBA00004370"/>
    </source>
</evidence>
<keyword evidence="3 7" id="KW-0808">Transferase</keyword>
<dbReference type="EMBL" id="CYZU01000003">
    <property type="protein sequence ID" value="CUN76790.1"/>
    <property type="molecule type" value="Genomic_DNA"/>
</dbReference>
<dbReference type="STRING" id="39482.ERS852491_00446"/>
<dbReference type="Gene3D" id="6.10.340.10">
    <property type="match status" value="1"/>
</dbReference>
<comment type="subcellular location">
    <subcellularLocation>
        <location evidence="1">Membrane</location>
    </subcellularLocation>
</comment>
<dbReference type="GO" id="GO:0016020">
    <property type="term" value="C:membrane"/>
    <property type="evidence" value="ECO:0007669"/>
    <property type="project" value="UniProtKB-SubCell"/>
</dbReference>
<dbReference type="InterPro" id="IPR036890">
    <property type="entry name" value="HATPase_C_sf"/>
</dbReference>
<dbReference type="CDD" id="cd06225">
    <property type="entry name" value="HAMP"/>
    <property type="match status" value="1"/>
</dbReference>
<sequence length="606" mass="70095">MKRKSIRDKLLKNFALFSLIPVVLFCIVMLLYISANVQEKRKNEITTNLGNQAAQLDKLLQQAYQIGQTIAGDEVVNRELSRNFSDAQELHESEIKLNSLLLGTSGYFDEAIKIYIVGENGGVYKDSPYSLQEKDYKSQDWYKLIKEIKEPNWFELHSESFFVSTAETEFVSLAIPVTAEKTGRMLGSVMVEVAVSDILRNSKYQEERGELYLFYPDTQIRIRDGQVKLYDDDRVTLICENGIAGHEEVVEEMPEVLEASRFLTYWKKDFPEKDFGTISKFITAYQQLHTNDWIIAYYMPQAAYYSLLINVLAVSVIVTILLIVIGGYISYRVAGSITRPILSLKKSVEKVQEGNFEIAVTCESEDEIGELGSQFNVMVVEIRNLMERIQKEHERQRHYELLLLQAQINPHFLYNTLDSLMWLIRMNEQRDAENMLEALTRFFKTGLNNGREEVSLKYEISNVESYLTIQLMRYKKKLSFSIYLEEDIRDFLLPKLILQPLVENSIYHGIKGKEDGGKIRIDCRRKNGRIVLMVEDNGLGMPKERCRKIQRQLSEGFVEESESYGLTNVNERLKLFFGAACRMKVESKEGAGMKVLIEIREERMHV</sequence>
<dbReference type="Gene3D" id="3.30.450.20">
    <property type="entry name" value="PAS domain"/>
    <property type="match status" value="1"/>
</dbReference>
<keyword evidence="4 7" id="KW-0418">Kinase</keyword>
<evidence type="ECO:0000313" key="7">
    <source>
        <dbReference type="EMBL" id="CUN76790.1"/>
    </source>
</evidence>
<dbReference type="RefSeq" id="WP_055150568.1">
    <property type="nucleotide sequence ID" value="NZ_CYZU01000003.1"/>
</dbReference>
<dbReference type="InterPro" id="IPR003660">
    <property type="entry name" value="HAMP_dom"/>
</dbReference>
<dbReference type="AlphaFoldDB" id="A0A173ZME9"/>
<dbReference type="PANTHER" id="PTHR34220:SF7">
    <property type="entry name" value="SENSOR HISTIDINE KINASE YPDA"/>
    <property type="match status" value="1"/>
</dbReference>
<feature type="transmembrane region" description="Helical" evidence="5">
    <location>
        <begin position="304"/>
        <end position="329"/>
    </location>
</feature>
<dbReference type="InterPro" id="IPR050640">
    <property type="entry name" value="Bact_2-comp_sensor_kinase"/>
</dbReference>
<dbReference type="SUPFAM" id="SSF158472">
    <property type="entry name" value="HAMP domain-like"/>
    <property type="match status" value="1"/>
</dbReference>
<accession>A0A173ZME9</accession>
<dbReference type="SMART" id="SM00304">
    <property type="entry name" value="HAMP"/>
    <property type="match status" value="1"/>
</dbReference>
<proteinExistence type="predicted"/>
<evidence type="ECO:0000313" key="8">
    <source>
        <dbReference type="Proteomes" id="UP000095544"/>
    </source>
</evidence>
<dbReference type="InterPro" id="IPR010559">
    <property type="entry name" value="Sig_transdc_His_kin_internal"/>
</dbReference>
<dbReference type="PROSITE" id="PS50885">
    <property type="entry name" value="HAMP"/>
    <property type="match status" value="1"/>
</dbReference>
<keyword evidence="2" id="KW-0597">Phosphoprotein</keyword>
<keyword evidence="5" id="KW-0472">Membrane</keyword>
<gene>
    <name evidence="7" type="primary">yehU_3</name>
    <name evidence="7" type="ORF">ERS852491_00446</name>
</gene>
<feature type="transmembrane region" description="Helical" evidence="5">
    <location>
        <begin position="12"/>
        <end position="33"/>
    </location>
</feature>
<dbReference type="OrthoDB" id="9809348at2"/>
<reference evidence="7 8" key="1">
    <citation type="submission" date="2015-09" db="EMBL/GenBank/DDBJ databases">
        <authorList>
            <consortium name="Pathogen Informatics"/>
        </authorList>
    </citation>
    <scope>NUCLEOTIDE SEQUENCE [LARGE SCALE GENOMIC DNA]</scope>
    <source>
        <strain evidence="7 8">2789STDY5834876</strain>
    </source>
</reference>
<evidence type="ECO:0000259" key="6">
    <source>
        <dbReference type="PROSITE" id="PS50885"/>
    </source>
</evidence>